<organism evidence="5 6">
    <name type="scientific">Nyctereutes procyonoides</name>
    <name type="common">Raccoon dog</name>
    <name type="synonym">Canis procyonoides</name>
    <dbReference type="NCBI Taxonomy" id="34880"/>
    <lineage>
        <taxon>Eukaryota</taxon>
        <taxon>Metazoa</taxon>
        <taxon>Chordata</taxon>
        <taxon>Craniata</taxon>
        <taxon>Vertebrata</taxon>
        <taxon>Euteleostomi</taxon>
        <taxon>Mammalia</taxon>
        <taxon>Eutheria</taxon>
        <taxon>Laurasiatheria</taxon>
        <taxon>Carnivora</taxon>
        <taxon>Caniformia</taxon>
        <taxon>Canidae</taxon>
        <taxon>Nyctereutes</taxon>
    </lineage>
</organism>
<dbReference type="Proteomes" id="UP000645828">
    <property type="component" value="Unassembled WGS sequence"/>
</dbReference>
<dbReference type="InterPro" id="IPR013025">
    <property type="entry name" value="Ribosomal_uL23-like"/>
</dbReference>
<feature type="compositionally biased region" description="Low complexity" evidence="4">
    <location>
        <begin position="69"/>
        <end position="86"/>
    </location>
</feature>
<protein>
    <submittedName>
        <fullName evidence="5">(raccoon dog) hypothetical protein</fullName>
    </submittedName>
</protein>
<dbReference type="EMBL" id="CAJHUB010000760">
    <property type="protein sequence ID" value="CAD7685088.1"/>
    <property type="molecule type" value="Genomic_DNA"/>
</dbReference>
<dbReference type="GO" id="GO:0003735">
    <property type="term" value="F:structural constituent of ribosome"/>
    <property type="evidence" value="ECO:0007669"/>
    <property type="project" value="InterPro"/>
</dbReference>
<reference evidence="5" key="1">
    <citation type="submission" date="2020-12" db="EMBL/GenBank/DDBJ databases">
        <authorList>
            <consortium name="Molecular Ecology Group"/>
        </authorList>
    </citation>
    <scope>NUCLEOTIDE SEQUENCE</scope>
    <source>
        <strain evidence="5">TBG_1078</strain>
    </source>
</reference>
<evidence type="ECO:0000256" key="4">
    <source>
        <dbReference type="SAM" id="MobiDB-lite"/>
    </source>
</evidence>
<dbReference type="InterPro" id="IPR012678">
    <property type="entry name" value="Ribosomal_uL23/eL15/eS24_sf"/>
</dbReference>
<proteinExistence type="inferred from homology"/>
<keyword evidence="6" id="KW-1185">Reference proteome</keyword>
<evidence type="ECO:0000313" key="5">
    <source>
        <dbReference type="EMBL" id="CAD7685088.1"/>
    </source>
</evidence>
<name>A0A811Z5X0_NYCPR</name>
<dbReference type="GO" id="GO:0044391">
    <property type="term" value="C:ribosomal subunit"/>
    <property type="evidence" value="ECO:0007669"/>
    <property type="project" value="UniProtKB-ARBA"/>
</dbReference>
<keyword evidence="2" id="KW-0689">Ribosomal protein</keyword>
<evidence type="ECO:0000313" key="6">
    <source>
        <dbReference type="Proteomes" id="UP000645828"/>
    </source>
</evidence>
<accession>A0A811Z5X0</accession>
<gene>
    <name evidence="5" type="ORF">NYPRO_LOCUS17881</name>
</gene>
<evidence type="ECO:0000256" key="2">
    <source>
        <dbReference type="ARBA" id="ARBA00022980"/>
    </source>
</evidence>
<dbReference type="InterPro" id="IPR012677">
    <property type="entry name" value="Nucleotide-bd_a/b_plait_sf"/>
</dbReference>
<feature type="compositionally biased region" description="Polar residues" evidence="4">
    <location>
        <begin position="45"/>
        <end position="61"/>
    </location>
</feature>
<evidence type="ECO:0000256" key="1">
    <source>
        <dbReference type="ARBA" id="ARBA00006700"/>
    </source>
</evidence>
<keyword evidence="3" id="KW-0687">Ribonucleoprotein</keyword>
<comment type="similarity">
    <text evidence="1">Belongs to the universal ribosomal protein uL23 family.</text>
</comment>
<sequence length="117" mass="13093">MMVYKVKKEAAAALPKAETKAKALKAKKTMLKGIHSHKEKRSTCHPYSNNPRHCVSKSSPNILKRTPPEETSLTTMPSSSSWTTSSAMEKIEDDNTLVFIMDVKAKKHQIKQAVKKL</sequence>
<dbReference type="GO" id="GO:0006412">
    <property type="term" value="P:translation"/>
    <property type="evidence" value="ECO:0007669"/>
    <property type="project" value="InterPro"/>
</dbReference>
<comment type="caution">
    <text evidence="5">The sequence shown here is derived from an EMBL/GenBank/DDBJ whole genome shotgun (WGS) entry which is preliminary data.</text>
</comment>
<feature type="compositionally biased region" description="Basic residues" evidence="4">
    <location>
        <begin position="31"/>
        <end position="40"/>
    </location>
</feature>
<evidence type="ECO:0000256" key="3">
    <source>
        <dbReference type="ARBA" id="ARBA00023274"/>
    </source>
</evidence>
<dbReference type="Gene3D" id="3.30.70.330">
    <property type="match status" value="1"/>
</dbReference>
<dbReference type="PANTHER" id="PTHR11620">
    <property type="entry name" value="60S RIBOSOMAL PROTEIN L23A"/>
    <property type="match status" value="1"/>
</dbReference>
<dbReference type="SUPFAM" id="SSF54189">
    <property type="entry name" value="Ribosomal proteins S24e, L23 and L15e"/>
    <property type="match status" value="1"/>
</dbReference>
<dbReference type="AlphaFoldDB" id="A0A811Z5X0"/>
<feature type="region of interest" description="Disordered" evidence="4">
    <location>
        <begin position="31"/>
        <end position="87"/>
    </location>
</feature>